<dbReference type="GO" id="GO:0006633">
    <property type="term" value="P:fatty acid biosynthetic process"/>
    <property type="evidence" value="ECO:0007669"/>
    <property type="project" value="InterPro"/>
</dbReference>
<dbReference type="PROSITE" id="PS52004">
    <property type="entry name" value="KS3_2"/>
    <property type="match status" value="1"/>
</dbReference>
<dbReference type="Pfam" id="PF00550">
    <property type="entry name" value="PP-binding"/>
    <property type="match status" value="1"/>
</dbReference>
<evidence type="ECO:0000256" key="6">
    <source>
        <dbReference type="ARBA" id="ARBA00023194"/>
    </source>
</evidence>
<dbReference type="InterPro" id="IPR020806">
    <property type="entry name" value="PKS_PP-bd"/>
</dbReference>
<dbReference type="PROSITE" id="PS00012">
    <property type="entry name" value="PHOSPHOPANTETHEINE"/>
    <property type="match status" value="1"/>
</dbReference>
<dbReference type="InterPro" id="IPR018201">
    <property type="entry name" value="Ketoacyl_synth_AS"/>
</dbReference>
<keyword evidence="7" id="KW-0511">Multifunctional enzyme</keyword>
<name>A0A918LX93_9ACTN</name>
<evidence type="ECO:0000256" key="4">
    <source>
        <dbReference type="ARBA" id="ARBA00022553"/>
    </source>
</evidence>
<protein>
    <recommendedName>
        <fullName evidence="15">Acyl transferase domain-containing protein</fullName>
    </recommendedName>
</protein>
<dbReference type="InterPro" id="IPR015083">
    <property type="entry name" value="NorB/c/GfsB-D-like_docking"/>
</dbReference>
<dbReference type="InterPro" id="IPR014030">
    <property type="entry name" value="Ketoacyl_synth_N"/>
</dbReference>
<dbReference type="Pfam" id="PF22953">
    <property type="entry name" value="SpnB_Rossmann"/>
    <property type="match status" value="1"/>
</dbReference>
<dbReference type="Proteomes" id="UP000619486">
    <property type="component" value="Unassembled WGS sequence"/>
</dbReference>
<dbReference type="InterPro" id="IPR050091">
    <property type="entry name" value="PKS_NRPS_Biosynth_Enz"/>
</dbReference>
<dbReference type="InterPro" id="IPR016036">
    <property type="entry name" value="Malonyl_transacylase_ACP-bd"/>
</dbReference>
<evidence type="ECO:0000256" key="5">
    <source>
        <dbReference type="ARBA" id="ARBA00022679"/>
    </source>
</evidence>
<dbReference type="InterPro" id="IPR036736">
    <property type="entry name" value="ACP-like_sf"/>
</dbReference>
<dbReference type="InterPro" id="IPR055123">
    <property type="entry name" value="SpnB-like_Rossmann"/>
</dbReference>
<dbReference type="InterPro" id="IPR057326">
    <property type="entry name" value="KR_dom"/>
</dbReference>
<dbReference type="InterPro" id="IPR014031">
    <property type="entry name" value="Ketoacyl_synth_C"/>
</dbReference>
<accession>A0A918LX93</accession>
<dbReference type="SUPFAM" id="SSF51735">
    <property type="entry name" value="NAD(P)-binding Rossmann-fold domains"/>
    <property type="match status" value="2"/>
</dbReference>
<dbReference type="EMBL" id="BMQQ01000043">
    <property type="protein sequence ID" value="GGT63104.1"/>
    <property type="molecule type" value="Genomic_DNA"/>
</dbReference>
<dbReference type="InterPro" id="IPR006162">
    <property type="entry name" value="Ppantetheine_attach_site"/>
</dbReference>
<comment type="pathway">
    <text evidence="2">Antibiotic biosynthesis.</text>
</comment>
<dbReference type="Pfam" id="PF00109">
    <property type="entry name" value="ketoacyl-synt"/>
    <property type="match status" value="1"/>
</dbReference>
<dbReference type="InterPro" id="IPR016039">
    <property type="entry name" value="Thiolase-like"/>
</dbReference>
<dbReference type="FunFam" id="3.40.47.10:FF:000019">
    <property type="entry name" value="Polyketide synthase type I"/>
    <property type="match status" value="1"/>
</dbReference>
<dbReference type="SMART" id="SM00822">
    <property type="entry name" value="PKS_KR"/>
    <property type="match status" value="1"/>
</dbReference>
<dbReference type="PANTHER" id="PTHR43775:SF51">
    <property type="entry name" value="INACTIVE PHENOLPHTHIOCEROL SYNTHESIS POLYKETIDE SYNTHASE TYPE I PKS1-RELATED"/>
    <property type="match status" value="1"/>
</dbReference>
<dbReference type="InterPro" id="IPR014043">
    <property type="entry name" value="Acyl_transferase_dom"/>
</dbReference>
<keyword evidence="4" id="KW-0597">Phosphoprotein</keyword>
<gene>
    <name evidence="13" type="ORF">GCM10014713_65500</name>
</gene>
<dbReference type="Gene3D" id="3.40.366.10">
    <property type="entry name" value="Malonyl-Coenzyme A Acyl Carrier Protein, domain 2"/>
    <property type="match status" value="1"/>
</dbReference>
<dbReference type="CDD" id="cd00833">
    <property type="entry name" value="PKS"/>
    <property type="match status" value="1"/>
</dbReference>
<dbReference type="InterPro" id="IPR001227">
    <property type="entry name" value="Ac_transferase_dom_sf"/>
</dbReference>
<feature type="region of interest" description="N-terminal hotdog fold" evidence="9">
    <location>
        <begin position="923"/>
        <end position="1048"/>
    </location>
</feature>
<dbReference type="Gene3D" id="3.40.47.10">
    <property type="match status" value="1"/>
</dbReference>
<dbReference type="GO" id="GO:0004315">
    <property type="term" value="F:3-oxoacyl-[acyl-carrier-protein] synthase activity"/>
    <property type="evidence" value="ECO:0007669"/>
    <property type="project" value="InterPro"/>
</dbReference>
<dbReference type="InterPro" id="IPR036291">
    <property type="entry name" value="NAD(P)-bd_dom_sf"/>
</dbReference>
<dbReference type="SMART" id="SM01294">
    <property type="entry name" value="PKS_PP_betabranch"/>
    <property type="match status" value="1"/>
</dbReference>
<dbReference type="InterPro" id="IPR009081">
    <property type="entry name" value="PP-bd_ACP"/>
</dbReference>
<evidence type="ECO:0000256" key="2">
    <source>
        <dbReference type="ARBA" id="ARBA00004792"/>
    </source>
</evidence>
<dbReference type="Pfam" id="PF02801">
    <property type="entry name" value="Ketoacyl-synt_C"/>
    <property type="match status" value="1"/>
</dbReference>
<dbReference type="Pfam" id="PF21089">
    <property type="entry name" value="PKS_DH_N"/>
    <property type="match status" value="1"/>
</dbReference>
<dbReference type="Gene3D" id="3.10.129.110">
    <property type="entry name" value="Polyketide synthase dehydratase"/>
    <property type="match status" value="1"/>
</dbReference>
<dbReference type="InterPro" id="IPR049900">
    <property type="entry name" value="PKS_mFAS_DH"/>
</dbReference>
<keyword evidence="14" id="KW-1185">Reference proteome</keyword>
<keyword evidence="5" id="KW-0808">Transferase</keyword>
<keyword evidence="8" id="KW-0012">Acyltransferase</keyword>
<dbReference type="GO" id="GO:0004312">
    <property type="term" value="F:fatty acid synthase activity"/>
    <property type="evidence" value="ECO:0007669"/>
    <property type="project" value="TreeGrafter"/>
</dbReference>
<dbReference type="Gene3D" id="1.10.1200.10">
    <property type="entry name" value="ACP-like"/>
    <property type="match status" value="1"/>
</dbReference>
<dbReference type="Gene3D" id="3.30.70.3290">
    <property type="match status" value="1"/>
</dbReference>
<dbReference type="CDD" id="cd08956">
    <property type="entry name" value="KR_3_FAS_SDR_x"/>
    <property type="match status" value="1"/>
</dbReference>
<sequence length="1789" mass="185428">MTNDEKLRDYLKRVVAELKQTQGRLREIESVKCEPIAIVGMACRLPGGVSTPEELWRLVDEGRDAVSEFPVNRGWNTDDLYDPDPEKSGKSYVREGGFLHDADEFDARFFGISPREALSMNPQQRLLLETAWETFERAGIDPTTLGGASVGVYAGVMYHDYAVGLTDVPREVEGMLSIGNSGSATSGRVSYTLGLEGPAVTVETACSSSLVGIHLAAHALRSGECTMALAGGVAVMATPDTFVEFSRQQGLSPDGRCKAFAGAADGTGWSEGAGLILLERLSDARRNGHPVLAVIRGTAVNQDGASNGLTAPNGPAQQRVIKQALSNAGLSPQDVDVVEAHGTGTKLGDPIEAQALIATYGQGRPEGQPLWLGSLKSNIGHSQSAAGVAGVIKMVEAIRHGVLPKTLHVDEPTPHVDWSAGEVELLTEARPWPETGRPRRAGVSSFGVSGTNSHVVIEQAPSEEPAADEAERREVPVVPLVLSARTPEALGAQAGRLHALLSADPELDPVDVGHALVTTRTAFEHRAVVVASERQELLDAVAALARGERPAGVAEGERAPGKLALLFTGQGAQRAGMGRELYESFPVFAEAFDAVCAELDQHLDRPLAEVIAFGDGLDETGFTQPALFALEVALYRLVESWGVRPDHVAGHSIGEIAAAHVAGVLTLADASALVAARGRLMQALPSGGAMVALGVPEAEVAPLLAGAVSIAAVNGPSSVVISGEEAAVLAVAEQVKAAGHRTKRLTVSHAFHSPLMEPMLADFRAVVSGLSFAAPKIPVVSTLTGALAGEELRTPEYWVRHVREAVRFSDGVRALAALGTTTFLELGPDAVLTAMATECLDGDGDAVVVPALRRGHAEAPVLVESVGRVWSAGRIVDWPAYFEGTGARRVELPTYAFQRERYWLAGGAGAGDVTAAGLAGAGHPLLGAVLGLPGEEGLWGTSRLSVSTHPWLADHTVGGVVVVPGAALVELAVRAGDEAGAGTLDELVVEAPLTLPAHGAVQLRIGVAGPDATGRRPVTVHSRPEDALAGTPWTRHASGFLTEAPSAAGAALAVWPPAGAEAVDLAGFYERQEAAGLGYGPVFRGLRKVWTRGEEVFAEVALDEQETGAAERFGLHPALLDAALQASTFLDVAVEDGEEDGVRLPFAWNGVTLHAAGAAALRVRAVASGSGVSLDLADASGAPLATVGSMVTRPVAAEQLAGGGDDPLRDALFQVEWVPAALDTASVAGGWTELDATSGDGGSLPERVRALTGRVLAAVQEHVEDGDPAAGPLVVTVRSGDPAAAAVRGLLRSAQLEYPDRLVLAELDGTDASRQALAAAVAAGESQFALTEGALSVPRLVRATVAPADHGVLRDDGRVLITGGTGSLGALLARHLVSEYAVRNLVLTSRRGRAADGVEELVDELFELGAACVAVEACDVADRESVAALLARYPVTAVIHTAGVLDDGILGSLTPERLDTVLAPKADGAWHLHELTAGRDLDAFVLFSSVTGVLGNPGQANYGAANGFLDELARLRHGLGLPATSLAWGLWEQSGGMAATVEARAAKGGMRAIGEAEGLALFDAALAAEEAALVPAKLDLAAYARRQPVPALLHGLVRPARKQAAVAVAGGDTLAVRLAALPEAERQREVLTLVRAEAAAALGHSGGDAIKAGQAFKEVGFDSLAAVELRNRLTAATGIKLPATLVFDYPTPAVLAEHLLAQLAPAAGGQAADPAGREADIRRFLATVPLDRLATLGVLDRVLPHLDTVTLESLELPVESGADDAVASERISDMSVDSLLELALGSEAR</sequence>
<feature type="domain" description="PKS/mFAS DH" evidence="12">
    <location>
        <begin position="923"/>
        <end position="1201"/>
    </location>
</feature>
<evidence type="ECO:0000313" key="13">
    <source>
        <dbReference type="EMBL" id="GGT63104.1"/>
    </source>
</evidence>
<comment type="caution">
    <text evidence="13">The sequence shown here is derived from an EMBL/GenBank/DDBJ whole genome shotgun (WGS) entry which is preliminary data.</text>
</comment>
<dbReference type="GO" id="GO:0033068">
    <property type="term" value="P:macrolide biosynthetic process"/>
    <property type="evidence" value="ECO:0007669"/>
    <property type="project" value="UniProtKB-ARBA"/>
</dbReference>
<dbReference type="Pfam" id="PF08990">
    <property type="entry name" value="Docking"/>
    <property type="match status" value="1"/>
</dbReference>
<dbReference type="InterPro" id="IPR032821">
    <property type="entry name" value="PKS_assoc"/>
</dbReference>
<dbReference type="InterPro" id="IPR013968">
    <property type="entry name" value="PKS_KR"/>
</dbReference>
<feature type="active site" description="Proton donor; for dehydratase activity" evidence="9">
    <location>
        <position position="1121"/>
    </location>
</feature>
<evidence type="ECO:0000256" key="3">
    <source>
        <dbReference type="ARBA" id="ARBA00022450"/>
    </source>
</evidence>
<dbReference type="PROSITE" id="PS00606">
    <property type="entry name" value="KS3_1"/>
    <property type="match status" value="1"/>
</dbReference>
<evidence type="ECO:0000256" key="9">
    <source>
        <dbReference type="PROSITE-ProRule" id="PRU01363"/>
    </source>
</evidence>
<dbReference type="InterPro" id="IPR036299">
    <property type="entry name" value="Polyketide_synth_docking_sf"/>
</dbReference>
<dbReference type="SMART" id="SM00826">
    <property type="entry name" value="PKS_DH"/>
    <property type="match status" value="1"/>
</dbReference>
<evidence type="ECO:0000259" key="10">
    <source>
        <dbReference type="PROSITE" id="PS50075"/>
    </source>
</evidence>
<dbReference type="SMART" id="SM00823">
    <property type="entry name" value="PKS_PP"/>
    <property type="match status" value="1"/>
</dbReference>
<dbReference type="InterPro" id="IPR049551">
    <property type="entry name" value="PKS_DH_C"/>
</dbReference>
<organism evidence="13 14">
    <name type="scientific">Streptomyces purpureus</name>
    <dbReference type="NCBI Taxonomy" id="1951"/>
    <lineage>
        <taxon>Bacteria</taxon>
        <taxon>Bacillati</taxon>
        <taxon>Actinomycetota</taxon>
        <taxon>Actinomycetes</taxon>
        <taxon>Kitasatosporales</taxon>
        <taxon>Streptomycetaceae</taxon>
        <taxon>Streptomyces</taxon>
    </lineage>
</organism>
<reference evidence="13" key="2">
    <citation type="submission" date="2020-09" db="EMBL/GenBank/DDBJ databases">
        <authorList>
            <person name="Sun Q."/>
            <person name="Ohkuma M."/>
        </authorList>
    </citation>
    <scope>NUCLEOTIDE SEQUENCE</scope>
    <source>
        <strain evidence="13">JCM 3172</strain>
    </source>
</reference>
<dbReference type="FunFam" id="1.10.1200.10:FF:000007">
    <property type="entry name" value="Probable polyketide synthase pks17"/>
    <property type="match status" value="1"/>
</dbReference>
<feature type="domain" description="Ketosynthase family 3 (KS3)" evidence="11">
    <location>
        <begin position="33"/>
        <end position="459"/>
    </location>
</feature>
<dbReference type="PROSITE" id="PS52019">
    <property type="entry name" value="PKS_MFAS_DH"/>
    <property type="match status" value="1"/>
</dbReference>
<evidence type="ECO:0000256" key="7">
    <source>
        <dbReference type="ARBA" id="ARBA00023268"/>
    </source>
</evidence>
<evidence type="ECO:0000256" key="1">
    <source>
        <dbReference type="ARBA" id="ARBA00001957"/>
    </source>
</evidence>
<keyword evidence="3" id="KW-0596">Phosphopantetheine</keyword>
<feature type="active site" description="Proton acceptor; for dehydratase activity" evidence="9">
    <location>
        <position position="955"/>
    </location>
</feature>
<evidence type="ECO:0000259" key="12">
    <source>
        <dbReference type="PROSITE" id="PS52019"/>
    </source>
</evidence>
<feature type="domain" description="Carrier" evidence="10">
    <location>
        <begin position="1628"/>
        <end position="1703"/>
    </location>
</feature>
<dbReference type="GO" id="GO:0031177">
    <property type="term" value="F:phosphopantetheine binding"/>
    <property type="evidence" value="ECO:0007669"/>
    <property type="project" value="InterPro"/>
</dbReference>
<dbReference type="SUPFAM" id="SSF101173">
    <property type="entry name" value="Docking domain B of the erythromycin polyketide synthase (DEBS)"/>
    <property type="match status" value="1"/>
</dbReference>
<dbReference type="InterPro" id="IPR049552">
    <property type="entry name" value="PKS_DH_N"/>
</dbReference>
<comment type="cofactor">
    <cofactor evidence="1">
        <name>pantetheine 4'-phosphate</name>
        <dbReference type="ChEBI" id="CHEBI:47942"/>
    </cofactor>
</comment>
<dbReference type="Pfam" id="PF14765">
    <property type="entry name" value="PS-DH"/>
    <property type="match status" value="1"/>
</dbReference>
<keyword evidence="6" id="KW-0045">Antibiotic biosynthesis</keyword>
<evidence type="ECO:0008006" key="15">
    <source>
        <dbReference type="Google" id="ProtNLM"/>
    </source>
</evidence>
<evidence type="ECO:0000259" key="11">
    <source>
        <dbReference type="PROSITE" id="PS52004"/>
    </source>
</evidence>
<dbReference type="InterPro" id="IPR020807">
    <property type="entry name" value="PKS_DH"/>
</dbReference>
<dbReference type="SMART" id="SM00827">
    <property type="entry name" value="PKS_AT"/>
    <property type="match status" value="1"/>
</dbReference>
<dbReference type="Pfam" id="PF00698">
    <property type="entry name" value="Acyl_transf_1"/>
    <property type="match status" value="1"/>
</dbReference>
<evidence type="ECO:0000256" key="8">
    <source>
        <dbReference type="ARBA" id="ARBA00023315"/>
    </source>
</evidence>
<dbReference type="SMART" id="SM00825">
    <property type="entry name" value="PKS_KS"/>
    <property type="match status" value="1"/>
</dbReference>
<feature type="region of interest" description="C-terminal hotdog fold" evidence="9">
    <location>
        <begin position="1060"/>
        <end position="1201"/>
    </location>
</feature>
<dbReference type="SUPFAM" id="SSF47336">
    <property type="entry name" value="ACP-like"/>
    <property type="match status" value="1"/>
</dbReference>
<proteinExistence type="predicted"/>
<evidence type="ECO:0000313" key="14">
    <source>
        <dbReference type="Proteomes" id="UP000619486"/>
    </source>
</evidence>
<reference evidence="13" key="1">
    <citation type="journal article" date="2014" name="Int. J. Syst. Evol. Microbiol.">
        <title>Complete genome sequence of Corynebacterium casei LMG S-19264T (=DSM 44701T), isolated from a smear-ripened cheese.</title>
        <authorList>
            <consortium name="US DOE Joint Genome Institute (JGI-PGF)"/>
            <person name="Walter F."/>
            <person name="Albersmeier A."/>
            <person name="Kalinowski J."/>
            <person name="Ruckert C."/>
        </authorList>
    </citation>
    <scope>NUCLEOTIDE SEQUENCE</scope>
    <source>
        <strain evidence="13">JCM 3172</strain>
    </source>
</reference>
<dbReference type="PROSITE" id="PS50075">
    <property type="entry name" value="CARRIER"/>
    <property type="match status" value="1"/>
</dbReference>
<dbReference type="Gene3D" id="3.40.50.720">
    <property type="entry name" value="NAD(P)-binding Rossmann-like Domain"/>
    <property type="match status" value="1"/>
</dbReference>
<dbReference type="InterPro" id="IPR020841">
    <property type="entry name" value="PKS_Beta-ketoAc_synthase_dom"/>
</dbReference>
<dbReference type="FunFam" id="3.40.366.10:FF:000002">
    <property type="entry name" value="Probable polyketide synthase 2"/>
    <property type="match status" value="1"/>
</dbReference>
<dbReference type="InterPro" id="IPR016035">
    <property type="entry name" value="Acyl_Trfase/lysoPLipase"/>
</dbReference>
<dbReference type="SUPFAM" id="SSF55048">
    <property type="entry name" value="Probable ACP-binding domain of malonyl-CoA ACP transacylase"/>
    <property type="match status" value="1"/>
</dbReference>
<dbReference type="SUPFAM" id="SSF52151">
    <property type="entry name" value="FabD/lysophospholipase-like"/>
    <property type="match status" value="1"/>
</dbReference>
<dbReference type="Pfam" id="PF16197">
    <property type="entry name" value="KAsynt_C_assoc"/>
    <property type="match status" value="1"/>
</dbReference>
<dbReference type="Pfam" id="PF08659">
    <property type="entry name" value="KR"/>
    <property type="match status" value="1"/>
</dbReference>
<dbReference type="SUPFAM" id="SSF53901">
    <property type="entry name" value="Thiolase-like"/>
    <property type="match status" value="1"/>
</dbReference>
<dbReference type="PANTHER" id="PTHR43775">
    <property type="entry name" value="FATTY ACID SYNTHASE"/>
    <property type="match status" value="1"/>
</dbReference>
<dbReference type="InterPro" id="IPR042104">
    <property type="entry name" value="PKS_dehydratase_sf"/>
</dbReference>